<dbReference type="InterPro" id="IPR029032">
    <property type="entry name" value="AhpD-like"/>
</dbReference>
<dbReference type="AlphaFoldDB" id="A0A1G8FVP0"/>
<gene>
    <name evidence="1" type="ORF">SAMN05216466_11410</name>
</gene>
<dbReference type="PANTHER" id="PTHR34846:SF11">
    <property type="entry name" value="4-CARBOXYMUCONOLACTONE DECARBOXYLASE FAMILY PROTEIN (AFU_ORTHOLOGUE AFUA_6G11590)"/>
    <property type="match status" value="1"/>
</dbReference>
<sequence>MTTRPEAVEQLIAAAKKLRNSHFGTFGRFKEHRPDQMDDDERKAYDLVTKSRGMVPGPYKIWLRNLKLTEVMLHMGLHYQDRSTLSKAEIEIAVNLTAGKWMASYPSYEHEWMAELVGGLSAEKVQALIAGLPTSFEDARQQIIYEITSALLEPRLIPVGLYKRAVDTLGHSGLTDLIAFIGYFTTVSLTLRAYDVPANAVGLDDQ</sequence>
<reference evidence="1 2" key="1">
    <citation type="submission" date="2016-10" db="EMBL/GenBank/DDBJ databases">
        <authorList>
            <person name="de Groot N.N."/>
        </authorList>
    </citation>
    <scope>NUCLEOTIDE SEQUENCE [LARGE SCALE GENOMIC DNA]</scope>
    <source>
        <strain evidence="1 2">LMG 2247</strain>
    </source>
</reference>
<dbReference type="PANTHER" id="PTHR34846">
    <property type="entry name" value="4-CARBOXYMUCONOLACTONE DECARBOXYLASE FAMILY PROTEIN (AFU_ORTHOLOGUE AFUA_6G11590)"/>
    <property type="match status" value="1"/>
</dbReference>
<dbReference type="EMBL" id="FNCJ01000014">
    <property type="protein sequence ID" value="SDH86218.1"/>
    <property type="molecule type" value="Genomic_DNA"/>
</dbReference>
<evidence type="ECO:0000313" key="1">
    <source>
        <dbReference type="EMBL" id="SDH86218.1"/>
    </source>
</evidence>
<proteinExistence type="predicted"/>
<dbReference type="Gene3D" id="1.20.1290.10">
    <property type="entry name" value="AhpD-like"/>
    <property type="match status" value="1"/>
</dbReference>
<dbReference type="Proteomes" id="UP000199706">
    <property type="component" value="Unassembled WGS sequence"/>
</dbReference>
<protein>
    <submittedName>
        <fullName evidence="1">4-carboxymuconolactone decarboxylase</fullName>
    </submittedName>
</protein>
<accession>A0A1G8FVP0</accession>
<evidence type="ECO:0000313" key="2">
    <source>
        <dbReference type="Proteomes" id="UP000199706"/>
    </source>
</evidence>
<organism evidence="1 2">
    <name type="scientific">Paraburkholderia phenazinium</name>
    <dbReference type="NCBI Taxonomy" id="60549"/>
    <lineage>
        <taxon>Bacteria</taxon>
        <taxon>Pseudomonadati</taxon>
        <taxon>Pseudomonadota</taxon>
        <taxon>Betaproteobacteria</taxon>
        <taxon>Burkholderiales</taxon>
        <taxon>Burkholderiaceae</taxon>
        <taxon>Paraburkholderia</taxon>
    </lineage>
</organism>
<name>A0A1G8FVP0_9BURK</name>
<dbReference type="RefSeq" id="WP_208449361.1">
    <property type="nucleotide sequence ID" value="NZ_CADERL010000010.1"/>
</dbReference>
<dbReference type="SUPFAM" id="SSF69118">
    <property type="entry name" value="AhpD-like"/>
    <property type="match status" value="1"/>
</dbReference>